<dbReference type="OrthoDB" id="10261550at2759"/>
<proteinExistence type="predicted"/>
<dbReference type="Gene3D" id="3.30.70.1230">
    <property type="entry name" value="Nucleotide cyclase"/>
    <property type="match status" value="1"/>
</dbReference>
<dbReference type="AlphaFoldDB" id="A0A0B1SF66"/>
<organism evidence="2 3">
    <name type="scientific">Oesophagostomum dentatum</name>
    <name type="common">Nodular worm</name>
    <dbReference type="NCBI Taxonomy" id="61180"/>
    <lineage>
        <taxon>Eukaryota</taxon>
        <taxon>Metazoa</taxon>
        <taxon>Ecdysozoa</taxon>
        <taxon>Nematoda</taxon>
        <taxon>Chromadorea</taxon>
        <taxon>Rhabditida</taxon>
        <taxon>Rhabditina</taxon>
        <taxon>Rhabditomorpha</taxon>
        <taxon>Strongyloidea</taxon>
        <taxon>Strongylidae</taxon>
        <taxon>Oesophagostomum</taxon>
    </lineage>
</organism>
<sequence>MTTQMGELLRKGGYRVQSRGKIKVKGVKEPMETFFLEIDTKRNSSVSNISLHPNSS</sequence>
<gene>
    <name evidence="2" type="ORF">OESDEN_17775</name>
</gene>
<dbReference type="GO" id="GO:0016829">
    <property type="term" value="F:lyase activity"/>
    <property type="evidence" value="ECO:0007669"/>
    <property type="project" value="UniProtKB-KW"/>
</dbReference>
<dbReference type="SUPFAM" id="SSF55073">
    <property type="entry name" value="Nucleotide cyclase"/>
    <property type="match status" value="1"/>
</dbReference>
<evidence type="ECO:0000313" key="3">
    <source>
        <dbReference type="Proteomes" id="UP000053660"/>
    </source>
</evidence>
<keyword evidence="3" id="KW-1185">Reference proteome</keyword>
<dbReference type="EMBL" id="KN578901">
    <property type="protein sequence ID" value="KHJ82531.1"/>
    <property type="molecule type" value="Genomic_DNA"/>
</dbReference>
<keyword evidence="1" id="KW-0456">Lyase</keyword>
<evidence type="ECO:0000313" key="2">
    <source>
        <dbReference type="EMBL" id="KHJ82531.1"/>
    </source>
</evidence>
<reference evidence="2 3" key="1">
    <citation type="submission" date="2014-03" db="EMBL/GenBank/DDBJ databases">
        <title>Draft genome of the hookworm Oesophagostomum dentatum.</title>
        <authorList>
            <person name="Mitreva M."/>
        </authorList>
    </citation>
    <scope>NUCLEOTIDE SEQUENCE [LARGE SCALE GENOMIC DNA]</scope>
    <source>
        <strain evidence="2 3">OD-Hann</strain>
    </source>
</reference>
<evidence type="ECO:0008006" key="4">
    <source>
        <dbReference type="Google" id="ProtNLM"/>
    </source>
</evidence>
<evidence type="ECO:0000256" key="1">
    <source>
        <dbReference type="ARBA" id="ARBA00023239"/>
    </source>
</evidence>
<accession>A0A0B1SF66</accession>
<protein>
    <recommendedName>
        <fullName evidence="4">Guanylate cyclase domain-containing protein</fullName>
    </recommendedName>
</protein>
<name>A0A0B1SF66_OESDE</name>
<dbReference type="Proteomes" id="UP000053660">
    <property type="component" value="Unassembled WGS sequence"/>
</dbReference>
<dbReference type="InterPro" id="IPR029787">
    <property type="entry name" value="Nucleotide_cyclase"/>
</dbReference>